<reference evidence="3" key="2">
    <citation type="submission" date="2021-09" db="EMBL/GenBank/DDBJ databases">
        <authorList>
            <person name="Gilroy R."/>
        </authorList>
    </citation>
    <scope>NUCLEOTIDE SEQUENCE</scope>
    <source>
        <strain evidence="3">ChiBcec21-2208</strain>
    </source>
</reference>
<dbReference type="InterPro" id="IPR025588">
    <property type="entry name" value="YcxB-like_C"/>
</dbReference>
<dbReference type="AlphaFoldDB" id="A0A921IMC2"/>
<evidence type="ECO:0000259" key="2">
    <source>
        <dbReference type="Pfam" id="PF14317"/>
    </source>
</evidence>
<accession>A0A921IMC2</accession>
<feature type="transmembrane region" description="Helical" evidence="1">
    <location>
        <begin position="38"/>
        <end position="57"/>
    </location>
</feature>
<evidence type="ECO:0000256" key="1">
    <source>
        <dbReference type="SAM" id="Phobius"/>
    </source>
</evidence>
<dbReference type="EMBL" id="DYVE01000288">
    <property type="protein sequence ID" value="HJG29193.1"/>
    <property type="molecule type" value="Genomic_DNA"/>
</dbReference>
<keyword evidence="1" id="KW-0812">Transmembrane</keyword>
<evidence type="ECO:0000313" key="4">
    <source>
        <dbReference type="Proteomes" id="UP000782880"/>
    </source>
</evidence>
<sequence length="185" mass="20797">MVGKQVELSVPVQIDADIFRDFAAFDVLQRQKRWRRPLVFALAMLVFAVICFAQAGRRPGAEIMGTAFLVLGLGLPLIYFGMFFRSVAQESRHMGLSHLRTAYRVELGEQGVRMRPVGRQDQLQAAEDCPWDQVYGAWRTPQAIYVYVSSARAYLLPNEQIPGGPDAAWNLLSGYLPAGKLHQTR</sequence>
<dbReference type="Proteomes" id="UP000782880">
    <property type="component" value="Unassembled WGS sequence"/>
</dbReference>
<keyword evidence="1" id="KW-1133">Transmembrane helix</keyword>
<protein>
    <submittedName>
        <fullName evidence="3">YcxB family protein</fullName>
    </submittedName>
</protein>
<name>A0A921IMC2_9FIRM</name>
<feature type="transmembrane region" description="Helical" evidence="1">
    <location>
        <begin position="63"/>
        <end position="84"/>
    </location>
</feature>
<organism evidence="3 4">
    <name type="scientific">Subdoligranulum variabile</name>
    <dbReference type="NCBI Taxonomy" id="214851"/>
    <lineage>
        <taxon>Bacteria</taxon>
        <taxon>Bacillati</taxon>
        <taxon>Bacillota</taxon>
        <taxon>Clostridia</taxon>
        <taxon>Eubacteriales</taxon>
        <taxon>Oscillospiraceae</taxon>
        <taxon>Subdoligranulum</taxon>
    </lineage>
</organism>
<comment type="caution">
    <text evidence="3">The sequence shown here is derived from an EMBL/GenBank/DDBJ whole genome shotgun (WGS) entry which is preliminary data.</text>
</comment>
<keyword evidence="1" id="KW-0472">Membrane</keyword>
<proteinExistence type="predicted"/>
<evidence type="ECO:0000313" key="3">
    <source>
        <dbReference type="EMBL" id="HJG29193.1"/>
    </source>
</evidence>
<feature type="domain" description="YcxB-like C-terminal" evidence="2">
    <location>
        <begin position="130"/>
        <end position="164"/>
    </location>
</feature>
<gene>
    <name evidence="3" type="ORF">K8V20_11195</name>
</gene>
<dbReference type="Pfam" id="PF14317">
    <property type="entry name" value="YcxB"/>
    <property type="match status" value="1"/>
</dbReference>
<reference evidence="3" key="1">
    <citation type="journal article" date="2021" name="PeerJ">
        <title>Extensive microbial diversity within the chicken gut microbiome revealed by metagenomics and culture.</title>
        <authorList>
            <person name="Gilroy R."/>
            <person name="Ravi A."/>
            <person name="Getino M."/>
            <person name="Pursley I."/>
            <person name="Horton D.L."/>
            <person name="Alikhan N.F."/>
            <person name="Baker D."/>
            <person name="Gharbi K."/>
            <person name="Hall N."/>
            <person name="Watson M."/>
            <person name="Adriaenssens E.M."/>
            <person name="Foster-Nyarko E."/>
            <person name="Jarju S."/>
            <person name="Secka A."/>
            <person name="Antonio M."/>
            <person name="Oren A."/>
            <person name="Chaudhuri R.R."/>
            <person name="La Ragione R."/>
            <person name="Hildebrand F."/>
            <person name="Pallen M.J."/>
        </authorList>
    </citation>
    <scope>NUCLEOTIDE SEQUENCE</scope>
    <source>
        <strain evidence="3">ChiBcec21-2208</strain>
    </source>
</reference>